<protein>
    <submittedName>
        <fullName evidence="1">TBC domain-containing protein</fullName>
    </submittedName>
</protein>
<evidence type="ECO:0000313" key="1">
    <source>
        <dbReference type="EMBL" id="EST43570.1"/>
    </source>
</evidence>
<accession>V6LG85</accession>
<gene>
    <name evidence="1" type="ORF">SS50377_16610</name>
    <name evidence="2" type="ORF">SS50377_20895</name>
</gene>
<dbReference type="Gene3D" id="1.10.472.80">
    <property type="entry name" value="Ypt/Rab-GAP domain of gyp1p, domain 3"/>
    <property type="match status" value="1"/>
</dbReference>
<name>V6LG85_9EUKA</name>
<organism evidence="1">
    <name type="scientific">Spironucleus salmonicida</name>
    <dbReference type="NCBI Taxonomy" id="348837"/>
    <lineage>
        <taxon>Eukaryota</taxon>
        <taxon>Metamonada</taxon>
        <taxon>Diplomonadida</taxon>
        <taxon>Hexamitidae</taxon>
        <taxon>Hexamitinae</taxon>
        <taxon>Spironucleus</taxon>
    </lineage>
</organism>
<evidence type="ECO:0000313" key="2">
    <source>
        <dbReference type="EMBL" id="KAH0577541.1"/>
    </source>
</evidence>
<dbReference type="AlphaFoldDB" id="V6LG85"/>
<dbReference type="EMBL" id="AUWU02000001">
    <property type="protein sequence ID" value="KAH0577541.1"/>
    <property type="molecule type" value="Genomic_DNA"/>
</dbReference>
<keyword evidence="3" id="KW-1185">Reference proteome</keyword>
<reference evidence="1 2" key="1">
    <citation type="journal article" date="2014" name="PLoS Genet.">
        <title>The Genome of Spironucleus salmonicida Highlights a Fish Pathogen Adapted to Fluctuating Environments.</title>
        <authorList>
            <person name="Xu F."/>
            <person name="Jerlstrom-Hultqvist J."/>
            <person name="Einarsson E."/>
            <person name="Astvaldsson A."/>
            <person name="Svard S.G."/>
            <person name="Andersson J.O."/>
        </authorList>
    </citation>
    <scope>NUCLEOTIDE SEQUENCE</scope>
    <source>
        <strain evidence="2">ATCC 50377</strain>
    </source>
</reference>
<dbReference type="Proteomes" id="UP000018208">
    <property type="component" value="Unassembled WGS sequence"/>
</dbReference>
<dbReference type="EMBL" id="KI546135">
    <property type="protein sequence ID" value="EST43570.1"/>
    <property type="molecule type" value="Genomic_DNA"/>
</dbReference>
<proteinExistence type="predicted"/>
<dbReference type="SUPFAM" id="SSF47923">
    <property type="entry name" value="Ypt/Rab-GAP domain of gyp1p"/>
    <property type="match status" value="1"/>
</dbReference>
<sequence>MDKLFEEYYQNYSLQDPNQPLSNTGMLNKPSKPPNLSLAYELEFNEYVNSRDFQHNFTSERTKNYVLTGIPYSHKQLFYVKVLKDVSAPDITIKVENAEQILKDINRAFPHTHFLNTKSGLFLLFDVALKSSNSYSQPLIKPLAYLVLSTGRLAYSLGPKFAFKYSVFTHPAESKLYQFQTLELLQQLDLELAEAFDYANFLMPWLVSCLHNCLEFEPWERFFDCFLYFGMDFLVAGACALVLEAGKGERFSVRGEDEEQRMDRFEALPDAQKQKMSIIGVPECYAFEKLKNAGRGVEIGQFLQDCHAVMLHMK</sequence>
<reference evidence="2" key="2">
    <citation type="submission" date="2020-12" db="EMBL/GenBank/DDBJ databases">
        <title>New Spironucleus salmonicida genome in near-complete chromosomes.</title>
        <authorList>
            <person name="Xu F."/>
            <person name="Kurt Z."/>
            <person name="Jimenez-Gonzalez A."/>
            <person name="Astvaldsson A."/>
            <person name="Andersson J.O."/>
            <person name="Svard S.G."/>
        </authorList>
    </citation>
    <scope>NUCLEOTIDE SEQUENCE</scope>
    <source>
        <strain evidence="2">ATCC 50377</strain>
    </source>
</reference>
<evidence type="ECO:0000313" key="3">
    <source>
        <dbReference type="Proteomes" id="UP000018208"/>
    </source>
</evidence>
<dbReference type="VEuPathDB" id="GiardiaDB:SS50377_20895"/>
<dbReference type="InterPro" id="IPR035969">
    <property type="entry name" value="Rab-GAP_TBC_sf"/>
</dbReference>